<dbReference type="Proteomes" id="UP000014480">
    <property type="component" value="Unassembled WGS sequence"/>
</dbReference>
<evidence type="ECO:0000313" key="1">
    <source>
        <dbReference type="EMBL" id="TDZ18693.1"/>
    </source>
</evidence>
<name>A0A484FKY5_COLOR</name>
<proteinExistence type="predicted"/>
<dbReference type="InterPro" id="IPR036188">
    <property type="entry name" value="FAD/NAD-bd_sf"/>
</dbReference>
<dbReference type="Gene3D" id="3.50.50.60">
    <property type="entry name" value="FAD/NAD(P)-binding domain"/>
    <property type="match status" value="1"/>
</dbReference>
<dbReference type="AlphaFoldDB" id="A0A484FKY5"/>
<protein>
    <submittedName>
        <fullName evidence="1">Uncharacterized protein</fullName>
    </submittedName>
</protein>
<comment type="caution">
    <text evidence="1">The sequence shown here is derived from an EMBL/GenBank/DDBJ whole genome shotgun (WGS) entry which is preliminary data.</text>
</comment>
<dbReference type="STRING" id="1213857.A0A484FKY5"/>
<evidence type="ECO:0000313" key="2">
    <source>
        <dbReference type="Proteomes" id="UP000014480"/>
    </source>
</evidence>
<organism evidence="1 2">
    <name type="scientific">Colletotrichum orbiculare (strain 104-T / ATCC 96160 / CBS 514.97 / LARS 414 / MAFF 240422)</name>
    <name type="common">Cucumber anthracnose fungus</name>
    <name type="synonym">Colletotrichum lagenarium</name>
    <dbReference type="NCBI Taxonomy" id="1213857"/>
    <lineage>
        <taxon>Eukaryota</taxon>
        <taxon>Fungi</taxon>
        <taxon>Dikarya</taxon>
        <taxon>Ascomycota</taxon>
        <taxon>Pezizomycotina</taxon>
        <taxon>Sordariomycetes</taxon>
        <taxon>Hypocreomycetidae</taxon>
        <taxon>Glomerellales</taxon>
        <taxon>Glomerellaceae</taxon>
        <taxon>Colletotrichum</taxon>
        <taxon>Colletotrichum orbiculare species complex</taxon>
    </lineage>
</organism>
<dbReference type="EMBL" id="AMCV02000022">
    <property type="protein sequence ID" value="TDZ18693.1"/>
    <property type="molecule type" value="Genomic_DNA"/>
</dbReference>
<sequence>MQPSAAQGFSLIVEDIGVLEYLISKTANPRANMKAVTATWEHIRKPRCERIKAWARYNTQLFQSPLKNLKPGTGQWQVKSLKHTKPDMKAEFGTAPFLKWAQGTDAIEEAERYLQTARPRL</sequence>
<gene>
    <name evidence="1" type="ORF">Cob_v008337</name>
</gene>
<keyword evidence="2" id="KW-1185">Reference proteome</keyword>
<reference evidence="2" key="2">
    <citation type="journal article" date="2019" name="Mol. Plant Microbe Interact.">
        <title>Genome sequence resources for four phytopathogenic fungi from the Colletotrichum orbiculare species complex.</title>
        <authorList>
            <person name="Gan P."/>
            <person name="Tsushima A."/>
            <person name="Narusaka M."/>
            <person name="Narusaka Y."/>
            <person name="Takano Y."/>
            <person name="Kubo Y."/>
            <person name="Shirasu K."/>
        </authorList>
    </citation>
    <scope>GENOME REANNOTATION</scope>
    <source>
        <strain evidence="2">104-T / ATCC 96160 / CBS 514.97 / LARS 414 / MAFF 240422</strain>
    </source>
</reference>
<accession>A0A484FKY5</accession>
<dbReference type="OrthoDB" id="420606at2759"/>
<reference evidence="2" key="1">
    <citation type="journal article" date="2013" name="New Phytol.">
        <title>Comparative genomic and transcriptomic analyses reveal the hemibiotrophic stage shift of Colletotrichum fungi.</title>
        <authorList>
            <person name="Gan P."/>
            <person name="Ikeda K."/>
            <person name="Irieda H."/>
            <person name="Narusaka M."/>
            <person name="O'Connell R.J."/>
            <person name="Narusaka Y."/>
            <person name="Takano Y."/>
            <person name="Kubo Y."/>
            <person name="Shirasu K."/>
        </authorList>
    </citation>
    <scope>NUCLEOTIDE SEQUENCE [LARGE SCALE GENOMIC DNA]</scope>
    <source>
        <strain evidence="2">104-T / ATCC 96160 / CBS 514.97 / LARS 414 / MAFF 240422</strain>
    </source>
</reference>